<evidence type="ECO:0000256" key="4">
    <source>
        <dbReference type="ARBA" id="ARBA00023316"/>
    </source>
</evidence>
<protein>
    <submittedName>
        <fullName evidence="8">Glycoside hydrolase family 5 protein</fullName>
    </submittedName>
</protein>
<comment type="similarity">
    <text evidence="1 5">Belongs to the glycosyl hydrolase 5 (cellulase A) family.</text>
</comment>
<dbReference type="InterPro" id="IPR001547">
    <property type="entry name" value="Glyco_hydro_5"/>
</dbReference>
<evidence type="ECO:0000256" key="3">
    <source>
        <dbReference type="ARBA" id="ARBA00023295"/>
    </source>
</evidence>
<gene>
    <name evidence="8" type="ORF">M409DRAFT_23268</name>
</gene>
<dbReference type="InterPro" id="IPR017853">
    <property type="entry name" value="GH"/>
</dbReference>
<dbReference type="GO" id="GO:0005576">
    <property type="term" value="C:extracellular region"/>
    <property type="evidence" value="ECO:0007669"/>
    <property type="project" value="TreeGrafter"/>
</dbReference>
<evidence type="ECO:0000256" key="2">
    <source>
        <dbReference type="ARBA" id="ARBA00022801"/>
    </source>
</evidence>
<dbReference type="Proteomes" id="UP000799537">
    <property type="component" value="Unassembled WGS sequence"/>
</dbReference>
<organism evidence="8 9">
    <name type="scientific">Zasmidium cellare ATCC 36951</name>
    <dbReference type="NCBI Taxonomy" id="1080233"/>
    <lineage>
        <taxon>Eukaryota</taxon>
        <taxon>Fungi</taxon>
        <taxon>Dikarya</taxon>
        <taxon>Ascomycota</taxon>
        <taxon>Pezizomycotina</taxon>
        <taxon>Dothideomycetes</taxon>
        <taxon>Dothideomycetidae</taxon>
        <taxon>Mycosphaerellales</taxon>
        <taxon>Mycosphaerellaceae</taxon>
        <taxon>Zasmidium</taxon>
    </lineage>
</organism>
<sequence length="427" mass="47135">MLPAHHLATVLFLVLAHLVQIATCQIKGVNLGGWLLSEPWITPSLYDNVSAEDEWHLCDELGKDSCSQLLRTHWKSFLNQSDFQAIQSAGLNAVRIPIGYWAVDLEDWEPYVDGQFDYLARAVRWADEAGLDVIVSLHGLPGSQNGQENSGLAGEILFASNSSNFERSLRVLTNLSAEFSQDVYGGAVKSIELANEPRIGSSLPFDDLLEYYQRGSDAVRAEDPSSSINITIHDAFQPLTSWEAHTSTANITRLPTTSLTLDTHQYYAFYPHGNLSESAILDSVCAVSKQLKEKSSKSKLPPVLVGEWSLAQNSSMLPENYASNGTEYTSWLRLFFEAQHAAYSPNGPHQASTGWIFWTWRTENDVAMWSYRQGLAEGYIPANVSDSSLLKYKVDKHGCVKSLAGRAASVSKVLVVVGFVAAVFTYS</sequence>
<evidence type="ECO:0000256" key="6">
    <source>
        <dbReference type="SAM" id="SignalP"/>
    </source>
</evidence>
<dbReference type="GO" id="GO:0009986">
    <property type="term" value="C:cell surface"/>
    <property type="evidence" value="ECO:0007669"/>
    <property type="project" value="TreeGrafter"/>
</dbReference>
<keyword evidence="2 5" id="KW-0378">Hydrolase</keyword>
<dbReference type="EMBL" id="ML993596">
    <property type="protein sequence ID" value="KAF2166635.1"/>
    <property type="molecule type" value="Genomic_DNA"/>
</dbReference>
<dbReference type="InterPro" id="IPR050386">
    <property type="entry name" value="Glycosyl_hydrolase_5"/>
</dbReference>
<feature type="chain" id="PRO_5025626146" evidence="6">
    <location>
        <begin position="25"/>
        <end position="427"/>
    </location>
</feature>
<dbReference type="Gene3D" id="3.20.20.80">
    <property type="entry name" value="Glycosidases"/>
    <property type="match status" value="1"/>
</dbReference>
<dbReference type="RefSeq" id="XP_033667524.1">
    <property type="nucleotide sequence ID" value="XM_033806711.1"/>
</dbReference>
<accession>A0A6A6CHM4</accession>
<keyword evidence="4" id="KW-0961">Cell wall biogenesis/degradation</keyword>
<dbReference type="AlphaFoldDB" id="A0A6A6CHM4"/>
<evidence type="ECO:0000313" key="8">
    <source>
        <dbReference type="EMBL" id="KAF2166635.1"/>
    </source>
</evidence>
<proteinExistence type="inferred from homology"/>
<dbReference type="SUPFAM" id="SSF51445">
    <property type="entry name" value="(Trans)glycosidases"/>
    <property type="match status" value="1"/>
</dbReference>
<dbReference type="PANTHER" id="PTHR31297:SF42">
    <property type="entry name" value="GLYCOSIDE HYDROLASE FAMILY 5 DOMAIN-CONTAINING PROTEIN"/>
    <property type="match status" value="1"/>
</dbReference>
<dbReference type="Pfam" id="PF00150">
    <property type="entry name" value="Cellulase"/>
    <property type="match status" value="1"/>
</dbReference>
<reference evidence="8" key="1">
    <citation type="journal article" date="2020" name="Stud. Mycol.">
        <title>101 Dothideomycetes genomes: a test case for predicting lifestyles and emergence of pathogens.</title>
        <authorList>
            <person name="Haridas S."/>
            <person name="Albert R."/>
            <person name="Binder M."/>
            <person name="Bloem J."/>
            <person name="Labutti K."/>
            <person name="Salamov A."/>
            <person name="Andreopoulos B."/>
            <person name="Baker S."/>
            <person name="Barry K."/>
            <person name="Bills G."/>
            <person name="Bluhm B."/>
            <person name="Cannon C."/>
            <person name="Castanera R."/>
            <person name="Culley D."/>
            <person name="Daum C."/>
            <person name="Ezra D."/>
            <person name="Gonzalez J."/>
            <person name="Henrissat B."/>
            <person name="Kuo A."/>
            <person name="Liang C."/>
            <person name="Lipzen A."/>
            <person name="Lutzoni F."/>
            <person name="Magnuson J."/>
            <person name="Mondo S."/>
            <person name="Nolan M."/>
            <person name="Ohm R."/>
            <person name="Pangilinan J."/>
            <person name="Park H.-J."/>
            <person name="Ramirez L."/>
            <person name="Alfaro M."/>
            <person name="Sun H."/>
            <person name="Tritt A."/>
            <person name="Yoshinaga Y."/>
            <person name="Zwiers L.-H."/>
            <person name="Turgeon B."/>
            <person name="Goodwin S."/>
            <person name="Spatafora J."/>
            <person name="Crous P."/>
            <person name="Grigoriev I."/>
        </authorList>
    </citation>
    <scope>NUCLEOTIDE SEQUENCE</scope>
    <source>
        <strain evidence="8">ATCC 36951</strain>
    </source>
</reference>
<evidence type="ECO:0000256" key="5">
    <source>
        <dbReference type="RuleBase" id="RU361153"/>
    </source>
</evidence>
<keyword evidence="9" id="KW-1185">Reference proteome</keyword>
<dbReference type="GO" id="GO:0008422">
    <property type="term" value="F:beta-glucosidase activity"/>
    <property type="evidence" value="ECO:0007669"/>
    <property type="project" value="TreeGrafter"/>
</dbReference>
<name>A0A6A6CHM4_ZASCE</name>
<dbReference type="PANTHER" id="PTHR31297">
    <property type="entry name" value="GLUCAN ENDO-1,6-BETA-GLUCOSIDASE B"/>
    <property type="match status" value="1"/>
</dbReference>
<dbReference type="GO" id="GO:0009251">
    <property type="term" value="P:glucan catabolic process"/>
    <property type="evidence" value="ECO:0007669"/>
    <property type="project" value="TreeGrafter"/>
</dbReference>
<dbReference type="GO" id="GO:0071555">
    <property type="term" value="P:cell wall organization"/>
    <property type="evidence" value="ECO:0007669"/>
    <property type="project" value="UniProtKB-KW"/>
</dbReference>
<keyword evidence="6" id="KW-0732">Signal</keyword>
<dbReference type="OrthoDB" id="1887033at2759"/>
<evidence type="ECO:0000259" key="7">
    <source>
        <dbReference type="Pfam" id="PF00150"/>
    </source>
</evidence>
<dbReference type="GeneID" id="54559983"/>
<evidence type="ECO:0000313" key="9">
    <source>
        <dbReference type="Proteomes" id="UP000799537"/>
    </source>
</evidence>
<evidence type="ECO:0000256" key="1">
    <source>
        <dbReference type="ARBA" id="ARBA00005641"/>
    </source>
</evidence>
<feature type="domain" description="Glycoside hydrolase family 5" evidence="7">
    <location>
        <begin position="63"/>
        <end position="362"/>
    </location>
</feature>
<feature type="signal peptide" evidence="6">
    <location>
        <begin position="1"/>
        <end position="24"/>
    </location>
</feature>
<keyword evidence="3 5" id="KW-0326">Glycosidase</keyword>